<name>A0A1F4UDG2_UNCW3</name>
<protein>
    <recommendedName>
        <fullName evidence="3">Secretion system C-terminal sorting domain-containing protein</fullName>
    </recommendedName>
</protein>
<evidence type="ECO:0000313" key="1">
    <source>
        <dbReference type="EMBL" id="OGC42283.1"/>
    </source>
</evidence>
<accession>A0A1F4UDG2</accession>
<comment type="caution">
    <text evidence="1">The sequence shown here is derived from an EMBL/GenBank/DDBJ whole genome shotgun (WGS) entry which is preliminary data.</text>
</comment>
<evidence type="ECO:0000313" key="2">
    <source>
        <dbReference type="Proteomes" id="UP000177025"/>
    </source>
</evidence>
<gene>
    <name evidence="1" type="ORF">A2Y85_03005</name>
</gene>
<dbReference type="InterPro" id="IPR026444">
    <property type="entry name" value="Secre_tail"/>
</dbReference>
<reference evidence="1 2" key="1">
    <citation type="journal article" date="2016" name="Nat. Commun.">
        <title>Thousands of microbial genomes shed light on interconnected biogeochemical processes in an aquifer system.</title>
        <authorList>
            <person name="Anantharaman K."/>
            <person name="Brown C.T."/>
            <person name="Hug L.A."/>
            <person name="Sharon I."/>
            <person name="Castelle C.J."/>
            <person name="Probst A.J."/>
            <person name="Thomas B.C."/>
            <person name="Singh A."/>
            <person name="Wilkins M.J."/>
            <person name="Karaoz U."/>
            <person name="Brodie E.L."/>
            <person name="Williams K.H."/>
            <person name="Hubbard S.S."/>
            <person name="Banfield J.F."/>
        </authorList>
    </citation>
    <scope>NUCLEOTIDE SEQUENCE [LARGE SCALE GENOMIC DNA]</scope>
</reference>
<dbReference type="AlphaFoldDB" id="A0A1F4UDG2"/>
<evidence type="ECO:0008006" key="3">
    <source>
        <dbReference type="Google" id="ProtNLM"/>
    </source>
</evidence>
<sequence>MSTLIVIFSSILISATTINHDAQPGRSKAFFDKDRLNTEPHQQITVSDGPTILIDSSGNGYSAWTQTQECLSYNPTIGGLQFVCRGYSPTGILNVHQTNSTGSFWVHDYAVYDQEYGPARYPTSCATDGPHISMPVLDPAAWGYMVAEYEEGGWWSQFWALPEDVGPGGHGIHKVIGKQLSNGNILVVGYTDTDEIYYRTMSPDLQTTIASGTVATGYYYWGFDCNGGVAYMFYYDASLNIYYRSTTDGITWTAQQSYNMIWPEPYANNLIFWTQMAVTDAGNPILVFDNLDNNDYQTGTYPYLSKVYISTASGGACVEASAPYTRSWYSTVATSGNVVVVMYHVARASSGVDSLAFQDVVAAVSTNGGVSFGSHINLTSSLTNRPGLAQLAKRLDLTNGNFFYFYGINTVVNHDPIWHCWRDPEGLDPHAWYIYDPSDGIHEDQTLETGKSNAMLTVYPNPFIQKTNIRYMMQDSRCMIMNIFDAAGRSVKSFDLGSYIMNHGSVITWHGLDDHGQELPPGVYFVKLQGENLTDIDKVVKVE</sequence>
<proteinExistence type="predicted"/>
<dbReference type="EMBL" id="MEUM01000074">
    <property type="protein sequence ID" value="OGC42283.1"/>
    <property type="molecule type" value="Genomic_DNA"/>
</dbReference>
<organism evidence="1 2">
    <name type="scientific">candidate division WOR-3 bacterium RBG_13_43_14</name>
    <dbReference type="NCBI Taxonomy" id="1802590"/>
    <lineage>
        <taxon>Bacteria</taxon>
        <taxon>Bacteria division WOR-3</taxon>
    </lineage>
</organism>
<dbReference type="Gene3D" id="2.60.40.4070">
    <property type="match status" value="1"/>
</dbReference>
<dbReference type="NCBIfam" id="TIGR04183">
    <property type="entry name" value="Por_Secre_tail"/>
    <property type="match status" value="1"/>
</dbReference>
<dbReference type="Proteomes" id="UP000177025">
    <property type="component" value="Unassembled WGS sequence"/>
</dbReference>